<evidence type="ECO:0000313" key="1">
    <source>
        <dbReference type="EMBL" id="SFR62905.1"/>
    </source>
</evidence>
<name>A0A1I6I839_9MICO</name>
<dbReference type="Proteomes" id="UP000198877">
    <property type="component" value="Unassembled WGS sequence"/>
</dbReference>
<accession>A0A1I6I839</accession>
<protein>
    <submittedName>
        <fullName evidence="1">Uncharacterized protein</fullName>
    </submittedName>
</protein>
<proteinExistence type="predicted"/>
<reference evidence="2" key="1">
    <citation type="submission" date="2016-10" db="EMBL/GenBank/DDBJ databases">
        <authorList>
            <person name="Varghese N."/>
            <person name="Submissions S."/>
        </authorList>
    </citation>
    <scope>NUCLEOTIDE SEQUENCE [LARGE SCALE GENOMIC DNA]</scope>
    <source>
        <strain evidence="2">CL127</strain>
    </source>
</reference>
<dbReference type="EMBL" id="FOYR01000002">
    <property type="protein sequence ID" value="SFR62905.1"/>
    <property type="molecule type" value="Genomic_DNA"/>
</dbReference>
<evidence type="ECO:0000313" key="2">
    <source>
        <dbReference type="Proteomes" id="UP000198877"/>
    </source>
</evidence>
<dbReference type="AlphaFoldDB" id="A0A1I6I839"/>
<organism evidence="1 2">
    <name type="scientific">Microbacterium azadirachtae</name>
    <dbReference type="NCBI Taxonomy" id="582680"/>
    <lineage>
        <taxon>Bacteria</taxon>
        <taxon>Bacillati</taxon>
        <taxon>Actinomycetota</taxon>
        <taxon>Actinomycetes</taxon>
        <taxon>Micrococcales</taxon>
        <taxon>Microbacteriaceae</taxon>
        <taxon>Microbacterium</taxon>
    </lineage>
</organism>
<gene>
    <name evidence="1" type="ORF">SAMN04488591_2563</name>
</gene>
<sequence>MSLNNTMPSRQKSVDTDSLRDSVLEVVSARWLLFALDAVVAEWLNGALADKAPSTRESILEGWKQILDGRFTLTEGGGVSINTPTH</sequence>